<proteinExistence type="predicted"/>
<dbReference type="STRING" id="71451.RV07_GL002283"/>
<dbReference type="Pfam" id="PF09365">
    <property type="entry name" value="DUF2461"/>
    <property type="match status" value="1"/>
</dbReference>
<accession>R2R0Z8</accession>
<evidence type="ECO:0000313" key="4">
    <source>
        <dbReference type="Proteomes" id="UP000014148"/>
    </source>
</evidence>
<dbReference type="PANTHER" id="PTHR36452">
    <property type="entry name" value="CHROMOSOME 12, WHOLE GENOME SHOTGUN SEQUENCE"/>
    <property type="match status" value="1"/>
</dbReference>
<dbReference type="PANTHER" id="PTHR36452:SF1">
    <property type="entry name" value="DUF2461 DOMAIN-CONTAINING PROTEIN"/>
    <property type="match status" value="1"/>
</dbReference>
<dbReference type="EMBL" id="AJAK01000022">
    <property type="protein sequence ID" value="EOH74326.1"/>
    <property type="molecule type" value="Genomic_DNA"/>
</dbReference>
<name>R2R0Z8_9ENTE</name>
<evidence type="ECO:0000313" key="2">
    <source>
        <dbReference type="EMBL" id="EOT67056.1"/>
    </source>
</evidence>
<dbReference type="Proteomes" id="UP000013783">
    <property type="component" value="Unassembled WGS sequence"/>
</dbReference>
<reference evidence="2 4" key="2">
    <citation type="submission" date="2013-03" db="EMBL/GenBank/DDBJ databases">
        <title>The Genome Sequence of Enterococcus malodoratus ATCC_43197 (PacBio/Illumina hybrid assembly).</title>
        <authorList>
            <consortium name="The Broad Institute Genomics Platform"/>
            <consortium name="The Broad Institute Genome Sequencing Center for Infectious Disease"/>
            <person name="Earl A."/>
            <person name="Russ C."/>
            <person name="Gilmore M."/>
            <person name="Surin D."/>
            <person name="Walker B."/>
            <person name="Young S."/>
            <person name="Zeng Q."/>
            <person name="Gargeya S."/>
            <person name="Fitzgerald M."/>
            <person name="Haas B."/>
            <person name="Abouelleil A."/>
            <person name="Allen A.W."/>
            <person name="Alvarado L."/>
            <person name="Arachchi H.M."/>
            <person name="Berlin A.M."/>
            <person name="Chapman S.B."/>
            <person name="Gainer-Dewar J."/>
            <person name="Goldberg J."/>
            <person name="Griggs A."/>
            <person name="Gujja S."/>
            <person name="Hansen M."/>
            <person name="Howarth C."/>
            <person name="Imamovic A."/>
            <person name="Ireland A."/>
            <person name="Larimer J."/>
            <person name="McCowan C."/>
            <person name="Murphy C."/>
            <person name="Pearson M."/>
            <person name="Poon T.W."/>
            <person name="Priest M."/>
            <person name="Roberts A."/>
            <person name="Saif S."/>
            <person name="Shea T."/>
            <person name="Sisk P."/>
            <person name="Sykes S."/>
            <person name="Wortman J."/>
            <person name="Nusbaum C."/>
            <person name="Birren B."/>
        </authorList>
    </citation>
    <scope>NUCLEOTIDE SEQUENCE [LARGE SCALE GENOMIC DNA]</scope>
    <source>
        <strain evidence="2 4">ATCC 43197</strain>
    </source>
</reference>
<protein>
    <submittedName>
        <fullName evidence="1">TIGR02453 family protein</fullName>
    </submittedName>
</protein>
<reference evidence="1 3" key="1">
    <citation type="submission" date="2013-02" db="EMBL/GenBank/DDBJ databases">
        <title>The Genome Sequence of Enterococcus malodoratus ATCC_43197.</title>
        <authorList>
            <consortium name="The Broad Institute Genome Sequencing Platform"/>
            <consortium name="The Broad Institute Genome Sequencing Center for Infectious Disease"/>
            <person name="Earl A.M."/>
            <person name="Gilmore M.S."/>
            <person name="Lebreton F."/>
            <person name="Walker B."/>
            <person name="Young S.K."/>
            <person name="Zeng Q."/>
            <person name="Gargeya S."/>
            <person name="Fitzgerald M."/>
            <person name="Haas B."/>
            <person name="Abouelleil A."/>
            <person name="Alvarado L."/>
            <person name="Arachchi H.M."/>
            <person name="Berlin A.M."/>
            <person name="Chapman S.B."/>
            <person name="Dewar J."/>
            <person name="Goldberg J."/>
            <person name="Griggs A."/>
            <person name="Gujja S."/>
            <person name="Hansen M."/>
            <person name="Howarth C."/>
            <person name="Imamovic A."/>
            <person name="Larimer J."/>
            <person name="McCowan C."/>
            <person name="Murphy C."/>
            <person name="Neiman D."/>
            <person name="Pearson M."/>
            <person name="Priest M."/>
            <person name="Roberts A."/>
            <person name="Saif S."/>
            <person name="Shea T."/>
            <person name="Sisk P."/>
            <person name="Sykes S."/>
            <person name="Wortman J."/>
            <person name="Nusbaum C."/>
            <person name="Birren B."/>
        </authorList>
    </citation>
    <scope>NUCLEOTIDE SEQUENCE [LARGE SCALE GENOMIC DNA]</scope>
    <source>
        <strain evidence="1 3">ATCC 43197</strain>
    </source>
</reference>
<dbReference type="InterPro" id="IPR015996">
    <property type="entry name" value="UCP028451"/>
</dbReference>
<dbReference type="InterPro" id="IPR012808">
    <property type="entry name" value="CHP02453"/>
</dbReference>
<dbReference type="PATRIC" id="fig|1158601.3.peg.3369"/>
<dbReference type="AlphaFoldDB" id="R2R0Z8"/>
<dbReference type="eggNOG" id="COG5587">
    <property type="taxonomic scope" value="Bacteria"/>
</dbReference>
<dbReference type="RefSeq" id="WP_010742193.1">
    <property type="nucleotide sequence ID" value="NZ_KB946251.1"/>
</dbReference>
<dbReference type="EMBL" id="ASWA01000003">
    <property type="protein sequence ID" value="EOT67056.1"/>
    <property type="molecule type" value="Genomic_DNA"/>
</dbReference>
<dbReference type="PIRSF" id="PIRSF028451">
    <property type="entry name" value="UCP028451"/>
    <property type="match status" value="1"/>
</dbReference>
<dbReference type="Proteomes" id="UP000014148">
    <property type="component" value="Unassembled WGS sequence"/>
</dbReference>
<evidence type="ECO:0000313" key="1">
    <source>
        <dbReference type="EMBL" id="EOH74326.1"/>
    </source>
</evidence>
<comment type="caution">
    <text evidence="1">The sequence shown here is derived from an EMBL/GenBank/DDBJ whole genome shotgun (WGS) entry which is preliminary data.</text>
</comment>
<keyword evidence="4" id="KW-1185">Reference proteome</keyword>
<dbReference type="OrthoDB" id="9794241at2"/>
<evidence type="ECO:0000313" key="3">
    <source>
        <dbReference type="Proteomes" id="UP000013783"/>
    </source>
</evidence>
<organism evidence="1 3">
    <name type="scientific">Enterococcus malodoratus ATCC 43197</name>
    <dbReference type="NCBI Taxonomy" id="1158601"/>
    <lineage>
        <taxon>Bacteria</taxon>
        <taxon>Bacillati</taxon>
        <taxon>Bacillota</taxon>
        <taxon>Bacilli</taxon>
        <taxon>Lactobacillales</taxon>
        <taxon>Enterococcaceae</taxon>
        <taxon>Enterococcus</taxon>
    </lineage>
</organism>
<sequence length="231" mass="27259">MTYDKIFTYLSALEENNNREWFHETKQERIEIIQEFNQIVDSFSKILHERDSQIPLIPAKNLTFKFNRDTRFSYDKSPYNPVLRAHIGPNGKLPIPCGYFIFLKPNNQSFLGGGLFADMFSEATKLIRQALIEHETAFFDIIENSEFKKQFIVLGKQLKRMPRGYEAFADSSIADYLKYKNMYLEFPLTDQEILTSKDFAAEAVEKFLLMKDFNHFLNSSLKDFRFPDRRI</sequence>
<gene>
    <name evidence="2" type="ORF">I585_02577</name>
    <name evidence="1" type="ORF">UAI_03395</name>
</gene>
<dbReference type="NCBIfam" id="TIGR02453">
    <property type="entry name" value="TIGR02453 family protein"/>
    <property type="match status" value="1"/>
</dbReference>